<feature type="transmembrane region" description="Helical" evidence="2">
    <location>
        <begin position="32"/>
        <end position="50"/>
    </location>
</feature>
<keyword evidence="5" id="KW-1185">Reference proteome</keyword>
<accession>A0A812MDU0</accession>
<feature type="region of interest" description="Disordered" evidence="1">
    <location>
        <begin position="1"/>
        <end position="22"/>
    </location>
</feature>
<dbReference type="Pfam" id="PF01549">
    <property type="entry name" value="ShK"/>
    <property type="match status" value="1"/>
</dbReference>
<protein>
    <recommendedName>
        <fullName evidence="3">ShKT domain-containing protein</fullName>
    </recommendedName>
</protein>
<dbReference type="PROSITE" id="PS51670">
    <property type="entry name" value="SHKT"/>
    <property type="match status" value="1"/>
</dbReference>
<evidence type="ECO:0000313" key="5">
    <source>
        <dbReference type="Proteomes" id="UP000604046"/>
    </source>
</evidence>
<dbReference type="AlphaFoldDB" id="A0A812MDU0"/>
<keyword evidence="2" id="KW-1133">Transmembrane helix</keyword>
<organism evidence="4 5">
    <name type="scientific">Symbiodinium natans</name>
    <dbReference type="NCBI Taxonomy" id="878477"/>
    <lineage>
        <taxon>Eukaryota</taxon>
        <taxon>Sar</taxon>
        <taxon>Alveolata</taxon>
        <taxon>Dinophyceae</taxon>
        <taxon>Suessiales</taxon>
        <taxon>Symbiodiniaceae</taxon>
        <taxon>Symbiodinium</taxon>
    </lineage>
</organism>
<feature type="transmembrane region" description="Helical" evidence="2">
    <location>
        <begin position="233"/>
        <end position="250"/>
    </location>
</feature>
<comment type="caution">
    <text evidence="4">The sequence shown here is derived from an EMBL/GenBank/DDBJ whole genome shotgun (WGS) entry which is preliminary data.</text>
</comment>
<proteinExistence type="predicted"/>
<feature type="transmembrane region" description="Helical" evidence="2">
    <location>
        <begin position="350"/>
        <end position="369"/>
    </location>
</feature>
<evidence type="ECO:0000259" key="3">
    <source>
        <dbReference type="PROSITE" id="PS51670"/>
    </source>
</evidence>
<feature type="transmembrane region" description="Helical" evidence="2">
    <location>
        <begin position="128"/>
        <end position="148"/>
    </location>
</feature>
<keyword evidence="2" id="KW-0812">Transmembrane</keyword>
<feature type="transmembrane region" description="Helical" evidence="2">
    <location>
        <begin position="89"/>
        <end position="108"/>
    </location>
</feature>
<dbReference type="Proteomes" id="UP000604046">
    <property type="component" value="Unassembled WGS sequence"/>
</dbReference>
<dbReference type="SMART" id="SM00254">
    <property type="entry name" value="ShKT"/>
    <property type="match status" value="1"/>
</dbReference>
<evidence type="ECO:0000313" key="4">
    <source>
        <dbReference type="EMBL" id="CAE7262881.1"/>
    </source>
</evidence>
<sequence>MSEVPEATAEAAQGSSPEAPEEGGLSRAVRVVGWKTFASSLLVFLLIFFVGERALYDENYVLGGIAMFLSLCLVPVLMASCGGPMPGKWGLALALLPYVALSYYISSGDLQRAVLASFGPFGTTMRGILPYLLPAIGYTAFLLALVYWRIFTTLALMSSTVTSHGLAHLAPLSPEEYSAQWMDLSWPAPATVLYGLSIKGTLRVSLLLAFTQLMLPFLYACISLPLLDSALKFPYGMLVAFLAIWILPAYRCRTIMKNWPSDFTINPQQRLLLAVSSFRVTYFSVLMSMIGGGLRVFGLNTGIGTCTDFDPKCSQWAAAGDCHTDASFQTVCPLSCGLCQPGMWPSWVDLLWVLLWLLTFLAIRFTFLFTKASRRLLLSGYGVSESFAQQLVAQGTQLHELEGQLASRAIAQSVEEAEARERQDTQATGAARSSQ</sequence>
<evidence type="ECO:0000256" key="2">
    <source>
        <dbReference type="SAM" id="Phobius"/>
    </source>
</evidence>
<dbReference type="OrthoDB" id="5920062at2759"/>
<evidence type="ECO:0000256" key="1">
    <source>
        <dbReference type="SAM" id="MobiDB-lite"/>
    </source>
</evidence>
<gene>
    <name evidence="4" type="ORF">SNAT2548_LOCUS13797</name>
</gene>
<feature type="transmembrane region" description="Helical" evidence="2">
    <location>
        <begin position="271"/>
        <end position="290"/>
    </location>
</feature>
<feature type="transmembrane region" description="Helical" evidence="2">
    <location>
        <begin position="62"/>
        <end position="82"/>
    </location>
</feature>
<feature type="transmembrane region" description="Helical" evidence="2">
    <location>
        <begin position="206"/>
        <end position="227"/>
    </location>
</feature>
<feature type="region of interest" description="Disordered" evidence="1">
    <location>
        <begin position="415"/>
        <end position="435"/>
    </location>
</feature>
<dbReference type="EMBL" id="CAJNDS010001513">
    <property type="protein sequence ID" value="CAE7262881.1"/>
    <property type="molecule type" value="Genomic_DNA"/>
</dbReference>
<dbReference type="InterPro" id="IPR003582">
    <property type="entry name" value="ShKT_dom"/>
</dbReference>
<reference evidence="4" key="1">
    <citation type="submission" date="2021-02" db="EMBL/GenBank/DDBJ databases">
        <authorList>
            <person name="Dougan E. K."/>
            <person name="Rhodes N."/>
            <person name="Thang M."/>
            <person name="Chan C."/>
        </authorList>
    </citation>
    <scope>NUCLEOTIDE SEQUENCE</scope>
</reference>
<name>A0A812MDU0_9DINO</name>
<feature type="compositionally biased region" description="Polar residues" evidence="1">
    <location>
        <begin position="425"/>
        <end position="435"/>
    </location>
</feature>
<feature type="domain" description="ShKT" evidence="3">
    <location>
        <begin position="306"/>
        <end position="339"/>
    </location>
</feature>
<keyword evidence="2" id="KW-0472">Membrane</keyword>